<gene>
    <name evidence="2" type="ORF">HNQ59_003388</name>
</gene>
<proteinExistence type="predicted"/>
<evidence type="ECO:0008006" key="4">
    <source>
        <dbReference type="Google" id="ProtNLM"/>
    </source>
</evidence>
<dbReference type="RefSeq" id="WP_184041483.1">
    <property type="nucleotide sequence ID" value="NZ_JACHHY010000024.1"/>
</dbReference>
<feature type="compositionally biased region" description="Basic and acidic residues" evidence="1">
    <location>
        <begin position="105"/>
        <end position="114"/>
    </location>
</feature>
<evidence type="ECO:0000313" key="2">
    <source>
        <dbReference type="EMBL" id="MBB5020075.1"/>
    </source>
</evidence>
<evidence type="ECO:0000256" key="1">
    <source>
        <dbReference type="SAM" id="MobiDB-lite"/>
    </source>
</evidence>
<dbReference type="EMBL" id="JACHHY010000024">
    <property type="protein sequence ID" value="MBB5020075.1"/>
    <property type="molecule type" value="Genomic_DNA"/>
</dbReference>
<protein>
    <recommendedName>
        <fullName evidence="4">DUF4124 domain-containing protein</fullName>
    </recommendedName>
</protein>
<dbReference type="Proteomes" id="UP000575898">
    <property type="component" value="Unassembled WGS sequence"/>
</dbReference>
<evidence type="ECO:0000313" key="3">
    <source>
        <dbReference type="Proteomes" id="UP000575898"/>
    </source>
</evidence>
<sequence>MLRWLLILAVLAGGAYWLNVGQIRERIAPQVAHLTGAPPASAPHKTAEVVRWRDKNGTWTYGDAAAAPKGAKVERVSLRPLTTVPAHQIGEQAAQPAPTQPPRSALDRNRQEAP</sequence>
<name>A0A840MRM7_9PROT</name>
<reference evidence="2 3" key="1">
    <citation type="submission" date="2020-08" db="EMBL/GenBank/DDBJ databases">
        <title>Genomic Encyclopedia of Type Strains, Phase IV (KMG-IV): sequencing the most valuable type-strain genomes for metagenomic binning, comparative biology and taxonomic classification.</title>
        <authorList>
            <person name="Goeker M."/>
        </authorList>
    </citation>
    <scope>NUCLEOTIDE SEQUENCE [LARGE SCALE GENOMIC DNA]</scope>
    <source>
        <strain evidence="2 3">DSM 27165</strain>
    </source>
</reference>
<feature type="region of interest" description="Disordered" evidence="1">
    <location>
        <begin position="84"/>
        <end position="114"/>
    </location>
</feature>
<organism evidence="2 3">
    <name type="scientific">Chitinivorax tropicus</name>
    <dbReference type="NCBI Taxonomy" id="714531"/>
    <lineage>
        <taxon>Bacteria</taxon>
        <taxon>Pseudomonadati</taxon>
        <taxon>Pseudomonadota</taxon>
        <taxon>Betaproteobacteria</taxon>
        <taxon>Chitinivorax</taxon>
    </lineage>
</organism>
<comment type="caution">
    <text evidence="2">The sequence shown here is derived from an EMBL/GenBank/DDBJ whole genome shotgun (WGS) entry which is preliminary data.</text>
</comment>
<keyword evidence="3" id="KW-1185">Reference proteome</keyword>
<accession>A0A840MRM7</accession>
<dbReference type="AlphaFoldDB" id="A0A840MRM7"/>